<dbReference type="Proteomes" id="UP000198847">
    <property type="component" value="Unassembled WGS sequence"/>
</dbReference>
<protein>
    <submittedName>
        <fullName evidence="2">Uncharacterized protein</fullName>
    </submittedName>
</protein>
<accession>A0A1H8UM23</accession>
<reference evidence="2 3" key="1">
    <citation type="submission" date="2016-10" db="EMBL/GenBank/DDBJ databases">
        <authorList>
            <person name="de Groot N.N."/>
        </authorList>
    </citation>
    <scope>NUCLEOTIDE SEQUENCE [LARGE SCALE GENOMIC DNA]</scope>
    <source>
        <strain evidence="2 3">DSM 13305</strain>
    </source>
</reference>
<evidence type="ECO:0000256" key="1">
    <source>
        <dbReference type="SAM" id="Phobius"/>
    </source>
</evidence>
<evidence type="ECO:0000313" key="3">
    <source>
        <dbReference type="Proteomes" id="UP000198847"/>
    </source>
</evidence>
<evidence type="ECO:0000313" key="2">
    <source>
        <dbReference type="EMBL" id="SEP04201.1"/>
    </source>
</evidence>
<dbReference type="RefSeq" id="WP_245732299.1">
    <property type="nucleotide sequence ID" value="NZ_FODY01000009.1"/>
</dbReference>
<name>A0A1H8UM23_9FIRM</name>
<dbReference type="AlphaFoldDB" id="A0A1H8UM23"/>
<dbReference type="STRING" id="112903.SAMN04490178_10937"/>
<gene>
    <name evidence="2" type="ORF">SAMN04490178_10937</name>
</gene>
<keyword evidence="3" id="KW-1185">Reference proteome</keyword>
<keyword evidence="1" id="KW-0472">Membrane</keyword>
<keyword evidence="1" id="KW-0812">Transmembrane</keyword>
<sequence length="131" mass="14470">MSEWQMVLLAAGILLAANLLVMGLFVLFAKLPDGRLSQVIRGIIYWLDEFADDMTNKEKKQDAIRQFTEVLGWRRILVPAALIGWVIDAEVAAIRKMQAATNTPDLHVEGEDISVQGNIGGTKTTGFKGQE</sequence>
<keyword evidence="1" id="KW-1133">Transmembrane helix</keyword>
<dbReference type="EMBL" id="FODY01000009">
    <property type="protein sequence ID" value="SEP04201.1"/>
    <property type="molecule type" value="Genomic_DNA"/>
</dbReference>
<proteinExistence type="predicted"/>
<feature type="transmembrane region" description="Helical" evidence="1">
    <location>
        <begin position="6"/>
        <end position="28"/>
    </location>
</feature>
<organism evidence="2 3">
    <name type="scientific">Propionispora vibrioides</name>
    <dbReference type="NCBI Taxonomy" id="112903"/>
    <lineage>
        <taxon>Bacteria</taxon>
        <taxon>Bacillati</taxon>
        <taxon>Bacillota</taxon>
        <taxon>Negativicutes</taxon>
        <taxon>Selenomonadales</taxon>
        <taxon>Sporomusaceae</taxon>
        <taxon>Propionispora</taxon>
    </lineage>
</organism>